<accession>A0A9W6PNI4</accession>
<dbReference type="SUPFAM" id="SSF50969">
    <property type="entry name" value="YVTN repeat-like/Quinoprotein amine dehydrogenase"/>
    <property type="match status" value="1"/>
</dbReference>
<dbReference type="InterPro" id="IPR015943">
    <property type="entry name" value="WD40/YVTN_repeat-like_dom_sf"/>
</dbReference>
<sequence>MTPRGPEPGPPGGGGRLEQRVVAQAGFAYGAIGADIHVFGDGTPVYVLENWRPGEGADDAWLAELPSRMLNARWEVVGFTGRTEELAALRAWCGSGPRLAVRWLHGPGGQGKTRLAARLARERAAEGWKVVTATEGPGSVLPPPGSQDLRTDGAPGLLLLVDYADRWPLSHLTWLLSNALLHDPAVPARVLMIARDTGPWPAVRAALADHRAGTSAQELAALGDGEDPAGRRAQMFTAARDGFAARYGTAPPGRLTAPPWLDGPEFGLTLAVHMAALVAVDAHLTGRRSPTDAAGLTLYLLDREHLHWARRHGDGTHRLAGRGTREPPWTTPPEVMNRVVFTAALTGPLPPPTGAQALDRLDLGLPAHRLLADHASCYPPADPARATVLEPLQPDRLAEDFAALTLPGHRADYPAREWAPGTVTALTDGPPHPGWSRRTLLLLAAAAERWPHVADGHLFPLLRERPELAVAAGSPVLSALAALPGAPFELLEAVEARLPPYERTDLAPGAADLARVLADHRLARTRDPAQRAAVHARLANALVAAGRYRENLDALVTAVELYRPLAQADPRTFEQPLAFVLSNLANRLGRYGERWRSLPLAREAVDTGRRIGLMGPAGDGLGGAALLVNLASQLRGAGRTAEALEVEHEALEIFWRASWIKSSEEEARAHLPVCLVNLAMLLPPAYFRGEAVLAALEQAVALDRGLAADDPPRYGASLAYALTLLAGRLVSHYQSAEAIARAAPDSPGLHRPVAAGWRQRAVALAREAVDIDRRLVPDNPAVLRPQLADGLEVLHLALAAAGQPEEAAAALAESTALRARHAPPAAEAESARPAGPVRPPPPEGHHRWMLAATRAGVTLYAYLASVDPETHRPGLAEALEYVTAVPSFDRDGIPDREAALPLWEDLVDADPPTYGPRYAHALAVLSSLQRTAGLSAEAGRTEAERARVEALVAAAEEERQRRRLAPRLPWGTAEEIDAEARRLTAAGDDAGLWALALAVPVADGARIARALTARWQLPEPAARALAERLAAADPPTRTARRSAEAAHRELPVSGATEDGLGFAHGRPVLAVHGLQKNGSWALRTLDLGTGRLKVVNREGPNTWRSQGCLGPGRIVALRELPEPPHARLVLLDGRSALELASGNALKSARVAATADGYVVGLALMRAVLVGTGGDPPVAVDLGGTGLWRCDRLAVDPTGTRIALTDGRRTVLVDLPDGRVVAAADTEGAVEAVFLAPDRLVTAGVNGGLCRWEAHDGRLRRTAAADTPLLRPLFAVPGWRVVGGWALGRPHFHDTETLDPVPEPPATAALLDVTTAWQSSADGRYVAHGGSPPPSGPQHGSRTLLHDLHHPAAWLARPAAAVTRADLPVLAALAERAERRHRPLLALLHDLAAHRLAED</sequence>
<protein>
    <submittedName>
        <fullName evidence="2">Uncharacterized protein</fullName>
    </submittedName>
</protein>
<feature type="compositionally biased region" description="Low complexity" evidence="1">
    <location>
        <begin position="811"/>
        <end position="835"/>
    </location>
</feature>
<dbReference type="EMBL" id="BSRX01000089">
    <property type="protein sequence ID" value="GLW59525.1"/>
    <property type="molecule type" value="Genomic_DNA"/>
</dbReference>
<dbReference type="RefSeq" id="WP_051778710.1">
    <property type="nucleotide sequence ID" value="NZ_BSRX01000089.1"/>
</dbReference>
<dbReference type="Proteomes" id="UP001165143">
    <property type="component" value="Unassembled WGS sequence"/>
</dbReference>
<dbReference type="Gene3D" id="2.130.10.10">
    <property type="entry name" value="YVTN repeat-like/Quinoprotein amine dehydrogenase"/>
    <property type="match status" value="1"/>
</dbReference>
<dbReference type="OrthoDB" id="3218567at2"/>
<comment type="caution">
    <text evidence="2">The sequence shown here is derived from an EMBL/GenBank/DDBJ whole genome shotgun (WGS) entry which is preliminary data.</text>
</comment>
<organism evidence="2 3">
    <name type="scientific">Kitasatospora phosalacinea</name>
    <dbReference type="NCBI Taxonomy" id="2065"/>
    <lineage>
        <taxon>Bacteria</taxon>
        <taxon>Bacillati</taxon>
        <taxon>Actinomycetota</taxon>
        <taxon>Actinomycetes</taxon>
        <taxon>Kitasatosporales</taxon>
        <taxon>Streptomycetaceae</taxon>
        <taxon>Kitasatospora</taxon>
    </lineage>
</organism>
<evidence type="ECO:0000313" key="2">
    <source>
        <dbReference type="EMBL" id="GLW59525.1"/>
    </source>
</evidence>
<proteinExistence type="predicted"/>
<evidence type="ECO:0000256" key="1">
    <source>
        <dbReference type="SAM" id="MobiDB-lite"/>
    </source>
</evidence>
<dbReference type="InterPro" id="IPR011044">
    <property type="entry name" value="Quino_amine_DH_bsu"/>
</dbReference>
<evidence type="ECO:0000313" key="3">
    <source>
        <dbReference type="Proteomes" id="UP001165143"/>
    </source>
</evidence>
<dbReference type="Gene3D" id="1.25.40.10">
    <property type="entry name" value="Tetratricopeptide repeat domain"/>
    <property type="match status" value="1"/>
</dbReference>
<name>A0A9W6PNI4_9ACTN</name>
<gene>
    <name evidence="2" type="ORF">Kpho01_75350</name>
</gene>
<dbReference type="InterPro" id="IPR027417">
    <property type="entry name" value="P-loop_NTPase"/>
</dbReference>
<dbReference type="Gene3D" id="3.40.50.300">
    <property type="entry name" value="P-loop containing nucleotide triphosphate hydrolases"/>
    <property type="match status" value="1"/>
</dbReference>
<reference evidence="2" key="1">
    <citation type="submission" date="2023-02" db="EMBL/GenBank/DDBJ databases">
        <title>Kitasatospora phosalacinea NBRC 14362.</title>
        <authorList>
            <person name="Ichikawa N."/>
            <person name="Sato H."/>
            <person name="Tonouchi N."/>
        </authorList>
    </citation>
    <scope>NUCLEOTIDE SEQUENCE</scope>
    <source>
        <strain evidence="2">NBRC 14362</strain>
    </source>
</reference>
<dbReference type="InterPro" id="IPR011990">
    <property type="entry name" value="TPR-like_helical_dom_sf"/>
</dbReference>
<dbReference type="SUPFAM" id="SSF48452">
    <property type="entry name" value="TPR-like"/>
    <property type="match status" value="1"/>
</dbReference>
<feature type="region of interest" description="Disordered" evidence="1">
    <location>
        <begin position="811"/>
        <end position="845"/>
    </location>
</feature>
<dbReference type="SUPFAM" id="SSF52540">
    <property type="entry name" value="P-loop containing nucleoside triphosphate hydrolases"/>
    <property type="match status" value="1"/>
</dbReference>